<dbReference type="Gene3D" id="1.10.1240.30">
    <property type="entry name" value="KaiA/RbsU domain"/>
    <property type="match status" value="1"/>
</dbReference>
<feature type="domain" description="Phosphoserine phosphatase RsbU N-terminal" evidence="1">
    <location>
        <begin position="12"/>
        <end position="89"/>
    </location>
</feature>
<evidence type="ECO:0000259" key="1">
    <source>
        <dbReference type="Pfam" id="PF08673"/>
    </source>
</evidence>
<sequence length="132" mass="14485">MTEPVDAFRAGYEFAFRRYVEHAGETLLRAGYELGREAVGQELSVLDLAVVHHDVLLATVRHASTPADVARVTEAAGDFFLESLSAYEMVRRGFVETQEAARIERAHAEMIRQLSTFLADASLAVDADASAD</sequence>
<accession>A0A6J4TDB4</accession>
<protein>
    <recommendedName>
        <fullName evidence="1">Phosphoserine phosphatase RsbU N-terminal domain-containing protein</fullName>
    </recommendedName>
</protein>
<dbReference type="Pfam" id="PF08673">
    <property type="entry name" value="RsbU_N"/>
    <property type="match status" value="1"/>
</dbReference>
<proteinExistence type="predicted"/>
<name>A0A6J4TDB4_9ACTN</name>
<reference evidence="2" key="1">
    <citation type="submission" date="2020-02" db="EMBL/GenBank/DDBJ databases">
        <authorList>
            <person name="Meier V. D."/>
        </authorList>
    </citation>
    <scope>NUCLEOTIDE SEQUENCE</scope>
    <source>
        <strain evidence="2">AVDCRST_MAG79</strain>
    </source>
</reference>
<dbReference type="AlphaFoldDB" id="A0A6J4TDB4"/>
<evidence type="ECO:0000313" key="2">
    <source>
        <dbReference type="EMBL" id="CAA9520777.1"/>
    </source>
</evidence>
<organism evidence="2">
    <name type="scientific">uncultured Thermoleophilia bacterium</name>
    <dbReference type="NCBI Taxonomy" id="1497501"/>
    <lineage>
        <taxon>Bacteria</taxon>
        <taxon>Bacillati</taxon>
        <taxon>Actinomycetota</taxon>
        <taxon>Thermoleophilia</taxon>
        <taxon>environmental samples</taxon>
    </lineage>
</organism>
<dbReference type="EMBL" id="CADCWC010000034">
    <property type="protein sequence ID" value="CAA9520777.1"/>
    <property type="molecule type" value="Genomic_DNA"/>
</dbReference>
<gene>
    <name evidence="2" type="ORF">AVDCRST_MAG79-183</name>
</gene>
<dbReference type="InterPro" id="IPR017944">
    <property type="entry name" value="KaiA/RbsU_helical_domain_sf"/>
</dbReference>
<feature type="non-terminal residue" evidence="2">
    <location>
        <position position="132"/>
    </location>
</feature>
<dbReference type="InterPro" id="IPR014787">
    <property type="entry name" value="PSer_Pase_RsbU_N"/>
</dbReference>